<name>A0A484Z5S3_9ENTR</name>
<protein>
    <submittedName>
        <fullName evidence="1">Uncharacterized protein</fullName>
    </submittedName>
</protein>
<dbReference type="Proteomes" id="UP000351155">
    <property type="component" value="Unassembled WGS sequence"/>
</dbReference>
<evidence type="ECO:0000313" key="2">
    <source>
        <dbReference type="Proteomes" id="UP000351155"/>
    </source>
</evidence>
<proteinExistence type="predicted"/>
<gene>
    <name evidence="1" type="ORF">NCTC12126_04999</name>
</gene>
<dbReference type="EMBL" id="CAADIW010000063">
    <property type="protein sequence ID" value="VFS43737.1"/>
    <property type="molecule type" value="Genomic_DNA"/>
</dbReference>
<dbReference type="AlphaFoldDB" id="A0A484Z5S3"/>
<evidence type="ECO:0000313" key="1">
    <source>
        <dbReference type="EMBL" id="VFS43737.1"/>
    </source>
</evidence>
<organism evidence="1 2">
    <name type="scientific">Enterobacter cancerogenus</name>
    <dbReference type="NCBI Taxonomy" id="69218"/>
    <lineage>
        <taxon>Bacteria</taxon>
        <taxon>Pseudomonadati</taxon>
        <taxon>Pseudomonadota</taxon>
        <taxon>Gammaproteobacteria</taxon>
        <taxon>Enterobacterales</taxon>
        <taxon>Enterobacteriaceae</taxon>
        <taxon>Enterobacter</taxon>
        <taxon>Enterobacter cloacae complex</taxon>
    </lineage>
</organism>
<accession>A0A484Z5S3</accession>
<sequence length="57" mass="6405">MHGIQRVFNQVAEHGDQHRGLFFVSRIGQVTVFGQRQGNPGLLGAIDFAKQEARNDR</sequence>
<reference evidence="1 2" key="1">
    <citation type="submission" date="2019-03" db="EMBL/GenBank/DDBJ databases">
        <authorList>
            <consortium name="Pathogen Informatics"/>
        </authorList>
    </citation>
    <scope>NUCLEOTIDE SEQUENCE [LARGE SCALE GENOMIC DNA]</scope>
    <source>
        <strain evidence="1 2">NCTC12126</strain>
    </source>
</reference>